<evidence type="ECO:0008006" key="3">
    <source>
        <dbReference type="Google" id="ProtNLM"/>
    </source>
</evidence>
<dbReference type="Gene3D" id="3.30.70.141">
    <property type="entry name" value="Nucleoside diphosphate kinase-like domain"/>
    <property type="match status" value="1"/>
</dbReference>
<keyword evidence="2" id="KW-1185">Reference proteome</keyword>
<dbReference type="Proteomes" id="UP000180194">
    <property type="component" value="Unassembled WGS sequence"/>
</dbReference>
<evidence type="ECO:0000313" key="2">
    <source>
        <dbReference type="Proteomes" id="UP000180194"/>
    </source>
</evidence>
<reference evidence="1 2" key="1">
    <citation type="submission" date="2016-07" db="EMBL/GenBank/DDBJ databases">
        <title>Bacillus oceanisediminis whole genome.</title>
        <authorList>
            <person name="Pal Y."/>
            <person name="Verma A."/>
            <person name="Mual P."/>
            <person name="Srinivasan K."/>
        </authorList>
    </citation>
    <scope>NUCLEOTIDE SEQUENCE [LARGE SCALE GENOMIC DNA]</scope>
    <source>
        <strain evidence="1 2">Bhandara28</strain>
    </source>
</reference>
<sequence length="315" mass="37244">MDWRYFSKDKLKNDYYIKDQYFNLSQELGTSLMGSTFLEKISKFALVMIKPESFVYNKYFIALQEIQRHGFKPVYFIQKKLTRVECLELWRYQWSAASLLRTLISEKLMSYSESLIIIYEAPNNIEEFASTYLSKLKGPANESLRKEYHLRSILKPKNRMLNYIHISDEPIDVVREIGVLFEWDQQIGIYSALNHSKNTSNDELIKYIQSNNDNINKFNFSKDSYELLKEFKDDILLKSEKSLNNKEAISNIITQIDATLSNESKLDFSFFNNLKKLGLLKWNWELIFLATSFINYDSNKEKLISFDINKNSIEN</sequence>
<organism evidence="1 2">
    <name type="scientific">Cytobacillus oceanisediminis</name>
    <dbReference type="NCBI Taxonomy" id="665099"/>
    <lineage>
        <taxon>Bacteria</taxon>
        <taxon>Bacillati</taxon>
        <taxon>Bacillota</taxon>
        <taxon>Bacilli</taxon>
        <taxon>Bacillales</taxon>
        <taxon>Bacillaceae</taxon>
        <taxon>Cytobacillus</taxon>
    </lineage>
</organism>
<dbReference type="InterPro" id="IPR036850">
    <property type="entry name" value="NDK-like_dom_sf"/>
</dbReference>
<dbReference type="RefSeq" id="WP_071160036.1">
    <property type="nucleotide sequence ID" value="NZ_MBRJ01000062.1"/>
</dbReference>
<comment type="caution">
    <text evidence="1">The sequence shown here is derived from an EMBL/GenBank/DDBJ whole genome shotgun (WGS) entry which is preliminary data.</text>
</comment>
<gene>
    <name evidence="1" type="ORF">BBV17_29095</name>
</gene>
<proteinExistence type="predicted"/>
<name>A0ABX3CK64_9BACI</name>
<dbReference type="SUPFAM" id="SSF54919">
    <property type="entry name" value="Nucleoside diphosphate kinase, NDK"/>
    <property type="match status" value="1"/>
</dbReference>
<protein>
    <recommendedName>
        <fullName evidence="3">Nucleoside diphosphate kinase</fullName>
    </recommendedName>
</protein>
<evidence type="ECO:0000313" key="1">
    <source>
        <dbReference type="EMBL" id="OHX40710.1"/>
    </source>
</evidence>
<accession>A0ABX3CK64</accession>
<dbReference type="EMBL" id="MBRJ01000062">
    <property type="protein sequence ID" value="OHX40710.1"/>
    <property type="molecule type" value="Genomic_DNA"/>
</dbReference>